<comment type="caution">
    <text evidence="2">The sequence shown here is derived from an EMBL/GenBank/DDBJ whole genome shotgun (WGS) entry which is preliminary data.</text>
</comment>
<evidence type="ECO:0000313" key="3">
    <source>
        <dbReference type="Proteomes" id="UP000735302"/>
    </source>
</evidence>
<keyword evidence="1" id="KW-0732">Signal</keyword>
<feature type="signal peptide" evidence="1">
    <location>
        <begin position="1"/>
        <end position="29"/>
    </location>
</feature>
<feature type="chain" id="PRO_5043966025" evidence="1">
    <location>
        <begin position="30"/>
        <end position="212"/>
    </location>
</feature>
<dbReference type="PANTHER" id="PTHR45985:SF8">
    <property type="entry name" value="CHITIN DEACETYLASE-LIKE 9, ISOFORM A"/>
    <property type="match status" value="1"/>
</dbReference>
<accession>A0AAV3YMZ2</accession>
<evidence type="ECO:0000313" key="2">
    <source>
        <dbReference type="EMBL" id="GFN83478.1"/>
    </source>
</evidence>
<name>A0AAV3YMZ2_9GAST</name>
<gene>
    <name evidence="2" type="ORF">PoB_000998400</name>
</gene>
<dbReference type="Proteomes" id="UP000735302">
    <property type="component" value="Unassembled WGS sequence"/>
</dbReference>
<dbReference type="EMBL" id="BLXT01001203">
    <property type="protein sequence ID" value="GFN83478.1"/>
    <property type="molecule type" value="Genomic_DNA"/>
</dbReference>
<evidence type="ECO:0000256" key="1">
    <source>
        <dbReference type="SAM" id="SignalP"/>
    </source>
</evidence>
<proteinExistence type="predicted"/>
<dbReference type="PANTHER" id="PTHR45985">
    <property type="match status" value="1"/>
</dbReference>
<dbReference type="InterPro" id="IPR052740">
    <property type="entry name" value="CE4"/>
</dbReference>
<dbReference type="AlphaFoldDB" id="A0AAV3YMZ2"/>
<sequence>MVRRMNGQIMKQNELLEFVLLVFVLPAQTSETCDSSSFCYSTIGDAKLIFYKTLDTILQVCAAEIRRGIELIMLQLTAASAPTSAASLRERYTRLVIVAMLVIPGLVVNAQTHHASCNRHSCQPPDCRCPAHSIPGNLKVDTVPQMVLIAFDDAVNWDNWNYYLRCVDANGNRTAVVLLAKLVEKHLSAVNMCSTSFLRQGVYCCFVLNITS</sequence>
<organism evidence="2 3">
    <name type="scientific">Plakobranchus ocellatus</name>
    <dbReference type="NCBI Taxonomy" id="259542"/>
    <lineage>
        <taxon>Eukaryota</taxon>
        <taxon>Metazoa</taxon>
        <taxon>Spiralia</taxon>
        <taxon>Lophotrochozoa</taxon>
        <taxon>Mollusca</taxon>
        <taxon>Gastropoda</taxon>
        <taxon>Heterobranchia</taxon>
        <taxon>Euthyneura</taxon>
        <taxon>Panpulmonata</taxon>
        <taxon>Sacoglossa</taxon>
        <taxon>Placobranchoidea</taxon>
        <taxon>Plakobranchidae</taxon>
        <taxon>Plakobranchus</taxon>
    </lineage>
</organism>
<keyword evidence="3" id="KW-1185">Reference proteome</keyword>
<reference evidence="2 3" key="1">
    <citation type="journal article" date="2021" name="Elife">
        <title>Chloroplast acquisition without the gene transfer in kleptoplastic sea slugs, Plakobranchus ocellatus.</title>
        <authorList>
            <person name="Maeda T."/>
            <person name="Takahashi S."/>
            <person name="Yoshida T."/>
            <person name="Shimamura S."/>
            <person name="Takaki Y."/>
            <person name="Nagai Y."/>
            <person name="Toyoda A."/>
            <person name="Suzuki Y."/>
            <person name="Arimoto A."/>
            <person name="Ishii H."/>
            <person name="Satoh N."/>
            <person name="Nishiyama T."/>
            <person name="Hasebe M."/>
            <person name="Maruyama T."/>
            <person name="Minagawa J."/>
            <person name="Obokata J."/>
            <person name="Shigenobu S."/>
        </authorList>
    </citation>
    <scope>NUCLEOTIDE SEQUENCE [LARGE SCALE GENOMIC DNA]</scope>
</reference>
<protein>
    <submittedName>
        <fullName evidence="2">Chitin deacetylase 5a</fullName>
    </submittedName>
</protein>